<sequence length="442" mass="48576">MASTEHELQSNRCALDHTRIQADQQPQRVRPASCDRLASRFIFDPPLDSPFRLGYNCTLAIVTAKFGAAGRLFAPGARQSAQLLQKEEQQNRRSCWFAFLDEAAVASMSGSDVNTSAMDVAANFGSVSNLDAGDSVRPCYPLGYGLWNVILLPKTSLPLEVTTSSSSVLASRVPKMLVHCVLGYAAHALYVDAKILIPTDEPFTIWNILDNHAGPKTVYENEPQLWSQQGHNDSSRRATAPEKLSMPTVSGGVGSVPFRLPAAWIAGYHPRRKTAGQEALCVIAVGLATNATGVLAQFNHYFAEGFPNSRVSFGGPGLVEGAWHLRDLKSPDSEAIGTLWFQELLAWRHVHTRDQLSLPYVLWRLQMLPAQVAQRLSSSAQALNHLNRTSAGFLGVKRKYFESKRNNVARRGAVCKDQNMAQMPVSSVLLWEAGPKHMRQAE</sequence>
<organism evidence="2">
    <name type="scientific">Chrysotila carterae</name>
    <name type="common">Marine alga</name>
    <name type="synonym">Syracosphaera carterae</name>
    <dbReference type="NCBI Taxonomy" id="13221"/>
    <lineage>
        <taxon>Eukaryota</taxon>
        <taxon>Haptista</taxon>
        <taxon>Haptophyta</taxon>
        <taxon>Prymnesiophyceae</taxon>
        <taxon>Isochrysidales</taxon>
        <taxon>Isochrysidaceae</taxon>
        <taxon>Chrysotila</taxon>
    </lineage>
</organism>
<feature type="region of interest" description="Disordered" evidence="1">
    <location>
        <begin position="225"/>
        <end position="248"/>
    </location>
</feature>
<dbReference type="AlphaFoldDB" id="A0A7S4ES89"/>
<gene>
    <name evidence="2" type="ORF">PCAR00345_LOCUS1438</name>
</gene>
<evidence type="ECO:0000313" key="2">
    <source>
        <dbReference type="EMBL" id="CAE0748856.1"/>
    </source>
</evidence>
<name>A0A7S4ES89_CHRCT</name>
<proteinExistence type="predicted"/>
<reference evidence="2" key="1">
    <citation type="submission" date="2021-01" db="EMBL/GenBank/DDBJ databases">
        <authorList>
            <person name="Corre E."/>
            <person name="Pelletier E."/>
            <person name="Niang G."/>
            <person name="Scheremetjew M."/>
            <person name="Finn R."/>
            <person name="Kale V."/>
            <person name="Holt S."/>
            <person name="Cochrane G."/>
            <person name="Meng A."/>
            <person name="Brown T."/>
            <person name="Cohen L."/>
        </authorList>
    </citation>
    <scope>NUCLEOTIDE SEQUENCE</scope>
    <source>
        <strain evidence="2">CCMP645</strain>
    </source>
</reference>
<dbReference type="EMBL" id="HBIZ01002695">
    <property type="protein sequence ID" value="CAE0748856.1"/>
    <property type="molecule type" value="Transcribed_RNA"/>
</dbReference>
<evidence type="ECO:0000256" key="1">
    <source>
        <dbReference type="SAM" id="MobiDB-lite"/>
    </source>
</evidence>
<accession>A0A7S4ES89</accession>
<protein>
    <submittedName>
        <fullName evidence="2">Uncharacterized protein</fullName>
    </submittedName>
</protein>